<feature type="transmembrane region" description="Helical" evidence="7">
    <location>
        <begin position="306"/>
        <end position="327"/>
    </location>
</feature>
<protein>
    <submittedName>
        <fullName evidence="10">MFS domain-containing protein</fullName>
    </submittedName>
</protein>
<feature type="transmembrane region" description="Helical" evidence="7">
    <location>
        <begin position="166"/>
        <end position="185"/>
    </location>
</feature>
<evidence type="ECO:0000313" key="9">
    <source>
        <dbReference type="Proteomes" id="UP000036681"/>
    </source>
</evidence>
<evidence type="ECO:0000259" key="8">
    <source>
        <dbReference type="PROSITE" id="PS50850"/>
    </source>
</evidence>
<dbReference type="Pfam" id="PF07690">
    <property type="entry name" value="MFS_1"/>
    <property type="match status" value="1"/>
</dbReference>
<dbReference type="PANTHER" id="PTHR23505">
    <property type="entry name" value="SPINSTER"/>
    <property type="match status" value="1"/>
</dbReference>
<evidence type="ECO:0000256" key="6">
    <source>
        <dbReference type="ARBA" id="ARBA00024338"/>
    </source>
</evidence>
<dbReference type="WBParaSite" id="ALUE_0002153501-mRNA-1">
    <property type="protein sequence ID" value="ALUE_0002153501-mRNA-1"/>
    <property type="gene ID" value="ALUE_0002153501"/>
</dbReference>
<evidence type="ECO:0000256" key="4">
    <source>
        <dbReference type="ARBA" id="ARBA00022989"/>
    </source>
</evidence>
<dbReference type="GO" id="GO:0016020">
    <property type="term" value="C:membrane"/>
    <property type="evidence" value="ECO:0007669"/>
    <property type="project" value="UniProtKB-SubCell"/>
</dbReference>
<feature type="transmembrane region" description="Helical" evidence="7">
    <location>
        <begin position="77"/>
        <end position="101"/>
    </location>
</feature>
<evidence type="ECO:0000256" key="5">
    <source>
        <dbReference type="ARBA" id="ARBA00023136"/>
    </source>
</evidence>
<dbReference type="CDD" id="cd17328">
    <property type="entry name" value="MFS_spinster_like"/>
    <property type="match status" value="1"/>
</dbReference>
<dbReference type="PANTHER" id="PTHR23505:SF88">
    <property type="entry name" value="MAJOR FACILITATOR SUPERFAMILY (MFS) PROFILE DOMAIN-CONTAINING PROTEIN"/>
    <property type="match status" value="1"/>
</dbReference>
<accession>A0A0M3IS07</accession>
<dbReference type="Gene3D" id="1.20.1250.20">
    <property type="entry name" value="MFS general substrate transporter like domains"/>
    <property type="match status" value="2"/>
</dbReference>
<feature type="transmembrane region" description="Helical" evidence="7">
    <location>
        <begin position="412"/>
        <end position="433"/>
    </location>
</feature>
<feature type="transmembrane region" description="Helical" evidence="7">
    <location>
        <begin position="138"/>
        <end position="159"/>
    </location>
</feature>
<feature type="transmembrane region" description="Helical" evidence="7">
    <location>
        <begin position="24"/>
        <end position="45"/>
    </location>
</feature>
<dbReference type="PROSITE" id="PS50850">
    <property type="entry name" value="MFS"/>
    <property type="match status" value="1"/>
</dbReference>
<evidence type="ECO:0000313" key="10">
    <source>
        <dbReference type="WBParaSite" id="ALUE_0002153501-mRNA-1"/>
    </source>
</evidence>
<keyword evidence="2" id="KW-0813">Transport</keyword>
<name>A0A0M3IS07_ASCLU</name>
<feature type="transmembrane region" description="Helical" evidence="7">
    <location>
        <begin position="453"/>
        <end position="476"/>
    </location>
</feature>
<feature type="domain" description="Major facilitator superfamily (MFS) profile" evidence="8">
    <location>
        <begin position="1"/>
        <end position="482"/>
    </location>
</feature>
<feature type="transmembrane region" description="Helical" evidence="7">
    <location>
        <begin position="348"/>
        <end position="368"/>
    </location>
</feature>
<organism evidence="9 10">
    <name type="scientific">Ascaris lumbricoides</name>
    <name type="common">Giant roundworm</name>
    <dbReference type="NCBI Taxonomy" id="6252"/>
    <lineage>
        <taxon>Eukaryota</taxon>
        <taxon>Metazoa</taxon>
        <taxon>Ecdysozoa</taxon>
        <taxon>Nematoda</taxon>
        <taxon>Chromadorea</taxon>
        <taxon>Rhabditida</taxon>
        <taxon>Spirurina</taxon>
        <taxon>Ascaridomorpha</taxon>
        <taxon>Ascaridoidea</taxon>
        <taxon>Ascarididae</taxon>
        <taxon>Ascaris</taxon>
    </lineage>
</organism>
<dbReference type="InterPro" id="IPR020846">
    <property type="entry name" value="MFS_dom"/>
</dbReference>
<dbReference type="InterPro" id="IPR036259">
    <property type="entry name" value="MFS_trans_sf"/>
</dbReference>
<keyword evidence="4 7" id="KW-1133">Transmembrane helix</keyword>
<comment type="similarity">
    <text evidence="6">Belongs to the major facilitator superfamily. Spinster (TC 2.A.1.49) family.</text>
</comment>
<evidence type="ECO:0000256" key="2">
    <source>
        <dbReference type="ARBA" id="ARBA00022448"/>
    </source>
</evidence>
<keyword evidence="3 7" id="KW-0812">Transmembrane</keyword>
<dbReference type="InterPro" id="IPR011701">
    <property type="entry name" value="MFS"/>
</dbReference>
<proteinExistence type="inferred from homology"/>
<dbReference type="InterPro" id="IPR044770">
    <property type="entry name" value="MFS_spinster-like"/>
</dbReference>
<dbReference type="Proteomes" id="UP000036681">
    <property type="component" value="Unplaced"/>
</dbReference>
<feature type="transmembrane region" description="Helical" evidence="7">
    <location>
        <begin position="374"/>
        <end position="392"/>
    </location>
</feature>
<feature type="transmembrane region" description="Helical" evidence="7">
    <location>
        <begin position="52"/>
        <end position="71"/>
    </location>
</feature>
<dbReference type="GO" id="GO:0022857">
    <property type="term" value="F:transmembrane transporter activity"/>
    <property type="evidence" value="ECO:0007669"/>
    <property type="project" value="InterPro"/>
</dbReference>
<comment type="subcellular location">
    <subcellularLocation>
        <location evidence="1">Membrane</location>
        <topology evidence="1">Multi-pass membrane protein</topology>
    </subcellularLocation>
</comment>
<dbReference type="AlphaFoldDB" id="A0A0M3IS07"/>
<feature type="transmembrane region" description="Helical" evidence="7">
    <location>
        <begin position="197"/>
        <end position="217"/>
    </location>
</feature>
<evidence type="ECO:0000256" key="7">
    <source>
        <dbReference type="SAM" id="Phobius"/>
    </source>
</evidence>
<sequence length="519" mass="57687">MDMDILGVLTDIQRYFRINDAQGGLLQTMFIVFYMIFAPLCGFLGDRYNRKWIMTVGIAIWVLAVFASSFVPANMFWLFLLLRGIVGVGEASYATIAPTIIADMFLSAIRSRVLMFFYFAIPVGRFLMFWLFLLLRGIVGVGEASYATIAPTIIADMFLSAIRSRVLMFFYFAIPVGSGLGYMVGSYVSSWFGSWNWGIRVTPILGIVCLFSIIFVIKEPKRGEIEVAKGMSNASGVTTTSYLEDLKALCKIPTYINATLAYTSVVFVTGTLSWWGPTGISHAFAIKEGLNSTELLSDDEKDHINFIFGVITMIGGFVGVSVGTALAQIWSNGKCCCRSIKSARANPLVCALGSAIGVPFLFFALHLIQTVMNISWVFMFLTITALCLNWSINVEILLDVVTPQRRSVANSWQILISHLLGDASGPYIIGLVSDAIRGSDTTPKAHFDALVNAFYIPNVILVISAILFIAAAMFFIRDKRKFQQQMGIYSLVYQHCVVDAFFNILDVRRRVSLKRIYNF</sequence>
<reference evidence="10" key="1">
    <citation type="submission" date="2017-02" db="UniProtKB">
        <authorList>
            <consortium name="WormBaseParasite"/>
        </authorList>
    </citation>
    <scope>IDENTIFICATION</scope>
</reference>
<feature type="transmembrane region" description="Helical" evidence="7">
    <location>
        <begin position="113"/>
        <end position="132"/>
    </location>
</feature>
<evidence type="ECO:0000256" key="1">
    <source>
        <dbReference type="ARBA" id="ARBA00004141"/>
    </source>
</evidence>
<keyword evidence="9" id="KW-1185">Reference proteome</keyword>
<feature type="transmembrane region" description="Helical" evidence="7">
    <location>
        <begin position="255"/>
        <end position="275"/>
    </location>
</feature>
<keyword evidence="5 7" id="KW-0472">Membrane</keyword>
<dbReference type="SUPFAM" id="SSF103473">
    <property type="entry name" value="MFS general substrate transporter"/>
    <property type="match status" value="2"/>
</dbReference>
<evidence type="ECO:0000256" key="3">
    <source>
        <dbReference type="ARBA" id="ARBA00022692"/>
    </source>
</evidence>